<feature type="transmembrane region" description="Helical" evidence="6">
    <location>
        <begin position="109"/>
        <end position="130"/>
    </location>
</feature>
<feature type="transmembrane region" description="Helical" evidence="6">
    <location>
        <begin position="34"/>
        <end position="52"/>
    </location>
</feature>
<evidence type="ECO:0000256" key="3">
    <source>
        <dbReference type="ARBA" id="ARBA00022989"/>
    </source>
</evidence>
<dbReference type="STRING" id="2082308.A0A2K1QNY8"/>
<evidence type="ECO:0000313" key="9">
    <source>
        <dbReference type="Proteomes" id="UP000243797"/>
    </source>
</evidence>
<comment type="similarity">
    <text evidence="5">Belongs to the SAT4 family.</text>
</comment>
<evidence type="ECO:0000256" key="2">
    <source>
        <dbReference type="ARBA" id="ARBA00022692"/>
    </source>
</evidence>
<evidence type="ECO:0000259" key="7">
    <source>
        <dbReference type="Pfam" id="PF20684"/>
    </source>
</evidence>
<dbReference type="InterPro" id="IPR049326">
    <property type="entry name" value="Rhodopsin_dom_fungi"/>
</dbReference>
<organism evidence="8 9">
    <name type="scientific">Sphaceloma murrayae</name>
    <dbReference type="NCBI Taxonomy" id="2082308"/>
    <lineage>
        <taxon>Eukaryota</taxon>
        <taxon>Fungi</taxon>
        <taxon>Dikarya</taxon>
        <taxon>Ascomycota</taxon>
        <taxon>Pezizomycotina</taxon>
        <taxon>Dothideomycetes</taxon>
        <taxon>Dothideomycetidae</taxon>
        <taxon>Myriangiales</taxon>
        <taxon>Elsinoaceae</taxon>
        <taxon>Sphaceloma</taxon>
    </lineage>
</organism>
<dbReference type="Proteomes" id="UP000243797">
    <property type="component" value="Unassembled WGS sequence"/>
</dbReference>
<comment type="caution">
    <text evidence="8">The sequence shown here is derived from an EMBL/GenBank/DDBJ whole genome shotgun (WGS) entry which is preliminary data.</text>
</comment>
<feature type="transmembrane region" description="Helical" evidence="6">
    <location>
        <begin position="264"/>
        <end position="285"/>
    </location>
</feature>
<evidence type="ECO:0000256" key="4">
    <source>
        <dbReference type="ARBA" id="ARBA00023136"/>
    </source>
</evidence>
<dbReference type="AlphaFoldDB" id="A0A2K1QNY8"/>
<dbReference type="InParanoid" id="A0A2K1QNY8"/>
<keyword evidence="2 6" id="KW-0812">Transmembrane</keyword>
<dbReference type="Pfam" id="PF20684">
    <property type="entry name" value="Fung_rhodopsin"/>
    <property type="match status" value="1"/>
</dbReference>
<feature type="transmembrane region" description="Helical" evidence="6">
    <location>
        <begin position="186"/>
        <end position="212"/>
    </location>
</feature>
<proteinExistence type="inferred from homology"/>
<keyword evidence="4 6" id="KW-0472">Membrane</keyword>
<feature type="transmembrane region" description="Helical" evidence="6">
    <location>
        <begin position="224"/>
        <end position="244"/>
    </location>
</feature>
<gene>
    <name evidence="8" type="ORF">CAC42_63</name>
</gene>
<name>A0A2K1QNY8_9PEZI</name>
<sequence>MQHFAALAADVLVKKSTASESNKNVGQFTHLYNANIIITTITLFSVFLRVFVRRTMLKQFGREDWAMVVTAVLYIVHTTMTFMTTMAGMKFLRTGNIKLLSQLALFGRIGNGFFALTMVALKFSLGFFFLRIIGHQMHQRYIIWIILIITTLSGGLYFGFATFTCATIKDVSIVSGPKCPLQRPSIYVYATFSIVNIVGDFFLTLIGVSALVQAKLPTITKMVAGSLLAFSCVGGIATTIRLVYVLQPVDLAIYISQLFNAGLWYALESAVGIIAVNFAMMRPIFQAFLEKMHLVSTQTNTNTKTFTAPDPAKSAVRYMGTMRDHGKAVLQDEIRKDTTVIIVDEEKGSLETMRPSQSHAGT</sequence>
<dbReference type="PANTHER" id="PTHR33048">
    <property type="entry name" value="PTH11-LIKE INTEGRAL MEMBRANE PROTEIN (AFU_ORTHOLOGUE AFUA_5G11245)"/>
    <property type="match status" value="1"/>
</dbReference>
<dbReference type="PANTHER" id="PTHR33048:SF96">
    <property type="entry name" value="INTEGRAL MEMBRANE PROTEIN"/>
    <property type="match status" value="1"/>
</dbReference>
<feature type="domain" description="Rhodopsin" evidence="7">
    <location>
        <begin position="48"/>
        <end position="286"/>
    </location>
</feature>
<keyword evidence="9" id="KW-1185">Reference proteome</keyword>
<dbReference type="InterPro" id="IPR052337">
    <property type="entry name" value="SAT4-like"/>
</dbReference>
<comment type="subcellular location">
    <subcellularLocation>
        <location evidence="1">Membrane</location>
        <topology evidence="1">Multi-pass membrane protein</topology>
    </subcellularLocation>
</comment>
<dbReference type="EMBL" id="NKHZ01000057">
    <property type="protein sequence ID" value="PNS16563.1"/>
    <property type="molecule type" value="Genomic_DNA"/>
</dbReference>
<dbReference type="GO" id="GO:0016020">
    <property type="term" value="C:membrane"/>
    <property type="evidence" value="ECO:0007669"/>
    <property type="project" value="UniProtKB-SubCell"/>
</dbReference>
<evidence type="ECO:0000313" key="8">
    <source>
        <dbReference type="EMBL" id="PNS16563.1"/>
    </source>
</evidence>
<keyword evidence="3 6" id="KW-1133">Transmembrane helix</keyword>
<feature type="transmembrane region" description="Helical" evidence="6">
    <location>
        <begin position="142"/>
        <end position="166"/>
    </location>
</feature>
<reference evidence="8 9" key="1">
    <citation type="submission" date="2017-06" db="EMBL/GenBank/DDBJ databases">
        <title>Draft genome sequence of a variant of Elsinoe murrayae.</title>
        <authorList>
            <person name="Cheng Q."/>
        </authorList>
    </citation>
    <scope>NUCLEOTIDE SEQUENCE [LARGE SCALE GENOMIC DNA]</scope>
    <source>
        <strain evidence="8 9">CQ-2017a</strain>
    </source>
</reference>
<accession>A0A2K1QNY8</accession>
<evidence type="ECO:0000256" key="6">
    <source>
        <dbReference type="SAM" id="Phobius"/>
    </source>
</evidence>
<dbReference type="OrthoDB" id="3936451at2759"/>
<evidence type="ECO:0000256" key="5">
    <source>
        <dbReference type="ARBA" id="ARBA00038359"/>
    </source>
</evidence>
<feature type="transmembrane region" description="Helical" evidence="6">
    <location>
        <begin position="64"/>
        <end position="89"/>
    </location>
</feature>
<protein>
    <recommendedName>
        <fullName evidence="7">Rhodopsin domain-containing protein</fullName>
    </recommendedName>
</protein>
<evidence type="ECO:0000256" key="1">
    <source>
        <dbReference type="ARBA" id="ARBA00004141"/>
    </source>
</evidence>